<reference evidence="2 3" key="1">
    <citation type="journal article" date="2024" name="Int. J. Mol. Sci.">
        <title>Exploration of Alicyclobacillus spp. Genome in Search of Antibiotic Resistance.</title>
        <authorList>
            <person name="Bucka-Kolendo J."/>
            <person name="Kiousi D.E."/>
            <person name="Dekowska A."/>
            <person name="Mikolajczuk-Szczyrba A."/>
            <person name="Karadedos D.M."/>
            <person name="Michael P."/>
            <person name="Galanis A."/>
            <person name="Sokolowska B."/>
        </authorList>
    </citation>
    <scope>NUCLEOTIDE SEQUENCE [LARGE SCALE GENOMIC DNA]</scope>
    <source>
        <strain evidence="2 3">KKP 3000</strain>
    </source>
</reference>
<protein>
    <submittedName>
        <fullName evidence="2">Sugar ABC transporter substrate-binding protein</fullName>
    </submittedName>
</protein>
<name>A0ABV5A952_9BACL</name>
<proteinExistence type="predicted"/>
<organism evidence="2 3">
    <name type="scientific">Alicyclobacillus fastidiosus</name>
    <dbReference type="NCBI Taxonomy" id="392011"/>
    <lineage>
        <taxon>Bacteria</taxon>
        <taxon>Bacillati</taxon>
        <taxon>Bacillota</taxon>
        <taxon>Bacilli</taxon>
        <taxon>Bacillales</taxon>
        <taxon>Alicyclobacillaceae</taxon>
        <taxon>Alicyclobacillus</taxon>
    </lineage>
</organism>
<dbReference type="RefSeq" id="WP_275476885.1">
    <property type="nucleotide sequence ID" value="NZ_CP162940.1"/>
</dbReference>
<feature type="chain" id="PRO_5045651229" evidence="1">
    <location>
        <begin position="19"/>
        <end position="438"/>
    </location>
</feature>
<feature type="signal peptide" evidence="1">
    <location>
        <begin position="1"/>
        <end position="18"/>
    </location>
</feature>
<dbReference type="PANTHER" id="PTHR43649">
    <property type="entry name" value="ARABINOSE-BINDING PROTEIN-RELATED"/>
    <property type="match status" value="1"/>
</dbReference>
<dbReference type="Pfam" id="PF01547">
    <property type="entry name" value="SBP_bac_1"/>
    <property type="match status" value="1"/>
</dbReference>
<comment type="caution">
    <text evidence="2">The sequence shown here is derived from an EMBL/GenBank/DDBJ whole genome shotgun (WGS) entry which is preliminary data.</text>
</comment>
<accession>A0ABV5A952</accession>
<evidence type="ECO:0000313" key="3">
    <source>
        <dbReference type="Proteomes" id="UP001579974"/>
    </source>
</evidence>
<dbReference type="CDD" id="cd13585">
    <property type="entry name" value="PBP2_TMBP_like"/>
    <property type="match status" value="1"/>
</dbReference>
<dbReference type="PROSITE" id="PS51257">
    <property type="entry name" value="PROKAR_LIPOPROTEIN"/>
    <property type="match status" value="1"/>
</dbReference>
<dbReference type="InterPro" id="IPR006059">
    <property type="entry name" value="SBP"/>
</dbReference>
<evidence type="ECO:0000313" key="2">
    <source>
        <dbReference type="EMBL" id="MFB5188825.1"/>
    </source>
</evidence>
<dbReference type="EMBL" id="JBDXSU010000001">
    <property type="protein sequence ID" value="MFB5188825.1"/>
    <property type="molecule type" value="Genomic_DNA"/>
</dbReference>
<gene>
    <name evidence="2" type="ORF">KKP3000_001259</name>
</gene>
<dbReference type="SUPFAM" id="SSF53850">
    <property type="entry name" value="Periplasmic binding protein-like II"/>
    <property type="match status" value="1"/>
</dbReference>
<keyword evidence="3" id="KW-1185">Reference proteome</keyword>
<sequence length="438" mass="47436">MKKLFMAGLSTALVVSLAGCGQSGGSAGASNDSGKKVTISFTWWGDPTRNKVYDQVIAEFEKKYPNITVKAEPTSWADYWTKLSTEMAGGNAPDVIGMHADYASDYARRGTLLNLNSYISSGVINLSDFPQTVTDSGKLNGNTYMVAQGVTTSGQIYNEALFKQMGVSAPTMNWTWDDFVKDATALKQAFVAKGEGTGHWGVDDESGEMQPVFEYYLNQHGKQLFTSDGKLGFTVNDLESWFTMWANLRKQGVIPDAATAAQYTGASVEQSLFANDKVGITAIPANQLYLYQTQMTNTTVGLVREPSTAGGKNGEFVEGAYLAVPEKSPHPKEAAEFINFFVNDTGAGKTFKIEQGEPGSTKIDQIVKPLLTPTEQTEMSFISKTLSLAHADPYPPKGNDQITTDFTQAAQNIAYGKMSIQQASENFMNQANSILAGN</sequence>
<dbReference type="PANTHER" id="PTHR43649:SF11">
    <property type="entry name" value="ABC TRANSPORTER SUBSTRATE-BINDING PROTEIN YESO-RELATED"/>
    <property type="match status" value="1"/>
</dbReference>
<evidence type="ECO:0000256" key="1">
    <source>
        <dbReference type="SAM" id="SignalP"/>
    </source>
</evidence>
<dbReference type="Proteomes" id="UP001579974">
    <property type="component" value="Unassembled WGS sequence"/>
</dbReference>
<dbReference type="Gene3D" id="3.40.190.10">
    <property type="entry name" value="Periplasmic binding protein-like II"/>
    <property type="match status" value="2"/>
</dbReference>
<dbReference type="InterPro" id="IPR050490">
    <property type="entry name" value="Bact_solute-bd_prot1"/>
</dbReference>
<keyword evidence="1" id="KW-0732">Signal</keyword>